<dbReference type="RefSeq" id="WP_072833301.1">
    <property type="nucleotide sequence ID" value="NZ_FQUU01000001.1"/>
</dbReference>
<dbReference type="Pfam" id="PF14322">
    <property type="entry name" value="SusD-like_3"/>
    <property type="match status" value="1"/>
</dbReference>
<dbReference type="STRING" id="1121884.SAMN02745131_00128"/>
<dbReference type="Pfam" id="PF07980">
    <property type="entry name" value="SusD_RagB"/>
    <property type="match status" value="1"/>
</dbReference>
<name>A0A1M4SIX3_9BACT</name>
<evidence type="ECO:0000256" key="2">
    <source>
        <dbReference type="ARBA" id="ARBA00006275"/>
    </source>
</evidence>
<evidence type="ECO:0000256" key="1">
    <source>
        <dbReference type="ARBA" id="ARBA00004442"/>
    </source>
</evidence>
<evidence type="ECO:0000256" key="4">
    <source>
        <dbReference type="ARBA" id="ARBA00023136"/>
    </source>
</evidence>
<dbReference type="EMBL" id="FQUU01000001">
    <property type="protein sequence ID" value="SHE31937.1"/>
    <property type="molecule type" value="Genomic_DNA"/>
</dbReference>
<dbReference type="AlphaFoldDB" id="A0A1M4SIX3"/>
<comment type="subcellular location">
    <subcellularLocation>
        <location evidence="1">Cell outer membrane</location>
    </subcellularLocation>
</comment>
<dbReference type="Proteomes" id="UP000184048">
    <property type="component" value="Unassembled WGS sequence"/>
</dbReference>
<evidence type="ECO:0000256" key="3">
    <source>
        <dbReference type="ARBA" id="ARBA00022729"/>
    </source>
</evidence>
<evidence type="ECO:0000259" key="7">
    <source>
        <dbReference type="Pfam" id="PF14322"/>
    </source>
</evidence>
<sequence length="532" mass="58696">MKLRNILLICATLTAGVSCKKNFLDTPSQTTPTVDNYYTNASQVNGATGLLYNAVWTDWFDKAFISIGDVLGGTVTGVAGNDQYNSFYNFNIQSTDGLIAQTWKSCYKAAGNAAVLIQAFEKKKTQLGDQPFLTLGIAEAKFIRGFAYFYIGRTFGDAPIVDNPLKLTEPGGALVPKYFQKDVLRFAIEDLKFAEANLPEESYQPGRVTRYSAKGLMAKIYLYMKDYDNAKAKAKEVIDYANAKGTIGLDPDYGKLFTSSTRAIGNKESLFALQWLTAMGWNGGNRFQLYVGPQPLLKPAPTFGNGYSAAVPSIDMLNPATGYAPGDKRRDWSVMEQGFHRADWINVNFPNGFTYDTTGNTDDFHIKTGTRSSILKYVVGPNRAEEPVNSSSHSSMPTFILRYADVLLIYAESVMGSSSSTSDAAAVAAYNAVHTRAGLDPVSSITRDDILHERKVEFAFEGDYWFDIQRQGFEKAKQMIEAQERGTYSGNKELASFRATLTSPDQLFLPIPQAETVINPKLLKSEPAVAYY</sequence>
<accession>A0A1M4SIX3</accession>
<feature type="domain" description="RagB/SusD" evidence="6">
    <location>
        <begin position="321"/>
        <end position="523"/>
    </location>
</feature>
<organism evidence="8 9">
    <name type="scientific">Flavisolibacter ginsengisoli DSM 18119</name>
    <dbReference type="NCBI Taxonomy" id="1121884"/>
    <lineage>
        <taxon>Bacteria</taxon>
        <taxon>Pseudomonadati</taxon>
        <taxon>Bacteroidota</taxon>
        <taxon>Chitinophagia</taxon>
        <taxon>Chitinophagales</taxon>
        <taxon>Chitinophagaceae</taxon>
        <taxon>Flavisolibacter</taxon>
    </lineage>
</organism>
<evidence type="ECO:0000259" key="6">
    <source>
        <dbReference type="Pfam" id="PF07980"/>
    </source>
</evidence>
<dbReference type="InterPro" id="IPR033985">
    <property type="entry name" value="SusD-like_N"/>
</dbReference>
<keyword evidence="9" id="KW-1185">Reference proteome</keyword>
<evidence type="ECO:0000313" key="9">
    <source>
        <dbReference type="Proteomes" id="UP000184048"/>
    </source>
</evidence>
<evidence type="ECO:0000313" key="8">
    <source>
        <dbReference type="EMBL" id="SHE31937.1"/>
    </source>
</evidence>
<reference evidence="8 9" key="1">
    <citation type="submission" date="2016-11" db="EMBL/GenBank/DDBJ databases">
        <authorList>
            <person name="Jaros S."/>
            <person name="Januszkiewicz K."/>
            <person name="Wedrychowicz H."/>
        </authorList>
    </citation>
    <scope>NUCLEOTIDE SEQUENCE [LARGE SCALE GENOMIC DNA]</scope>
    <source>
        <strain evidence="8 9">DSM 18119</strain>
    </source>
</reference>
<keyword evidence="5" id="KW-0998">Cell outer membrane</keyword>
<protein>
    <submittedName>
        <fullName evidence="8">Starch-binding associating with outer membrane</fullName>
    </submittedName>
</protein>
<dbReference type="PROSITE" id="PS51257">
    <property type="entry name" value="PROKAR_LIPOPROTEIN"/>
    <property type="match status" value="1"/>
</dbReference>
<dbReference type="GO" id="GO:0009279">
    <property type="term" value="C:cell outer membrane"/>
    <property type="evidence" value="ECO:0007669"/>
    <property type="project" value="UniProtKB-SubCell"/>
</dbReference>
<dbReference type="SUPFAM" id="SSF48452">
    <property type="entry name" value="TPR-like"/>
    <property type="match status" value="1"/>
</dbReference>
<keyword evidence="4" id="KW-0472">Membrane</keyword>
<evidence type="ECO:0000256" key="5">
    <source>
        <dbReference type="ARBA" id="ARBA00023237"/>
    </source>
</evidence>
<feature type="domain" description="SusD-like N-terminal" evidence="7">
    <location>
        <begin position="81"/>
        <end position="222"/>
    </location>
</feature>
<proteinExistence type="inferred from homology"/>
<keyword evidence="3" id="KW-0732">Signal</keyword>
<gene>
    <name evidence="8" type="ORF">SAMN02745131_00128</name>
</gene>
<dbReference type="InterPro" id="IPR012944">
    <property type="entry name" value="SusD_RagB_dom"/>
</dbReference>
<dbReference type="Gene3D" id="1.25.40.390">
    <property type="match status" value="1"/>
</dbReference>
<dbReference type="InterPro" id="IPR011990">
    <property type="entry name" value="TPR-like_helical_dom_sf"/>
</dbReference>
<dbReference type="OrthoDB" id="5694214at2"/>
<comment type="similarity">
    <text evidence="2">Belongs to the SusD family.</text>
</comment>